<reference evidence="7" key="1">
    <citation type="submission" date="2021-01" db="EMBL/GenBank/DDBJ databases">
        <title>Whole genome shotgun sequence of Demequina activiva NBRC 110675.</title>
        <authorList>
            <person name="Komaki H."/>
            <person name="Tamura T."/>
        </authorList>
    </citation>
    <scope>NUCLEOTIDE SEQUENCE</scope>
    <source>
        <strain evidence="7">NBRC 110675</strain>
    </source>
</reference>
<evidence type="ECO:0000256" key="4">
    <source>
        <dbReference type="ARBA" id="ARBA00022989"/>
    </source>
</evidence>
<feature type="transmembrane region" description="Helical" evidence="6">
    <location>
        <begin position="82"/>
        <end position="101"/>
    </location>
</feature>
<dbReference type="PANTHER" id="PTHR42770:SF11">
    <property type="entry name" value="INNER MEMBRANE TRANSPORT PROTEIN YBAT"/>
    <property type="match status" value="1"/>
</dbReference>
<feature type="transmembrane region" description="Helical" evidence="6">
    <location>
        <begin position="347"/>
        <end position="366"/>
    </location>
</feature>
<dbReference type="PIRSF" id="PIRSF006060">
    <property type="entry name" value="AA_transporter"/>
    <property type="match status" value="1"/>
</dbReference>
<feature type="transmembrane region" description="Helical" evidence="6">
    <location>
        <begin position="156"/>
        <end position="178"/>
    </location>
</feature>
<organism evidence="7 8">
    <name type="scientific">Demequina activiva</name>
    <dbReference type="NCBI Taxonomy" id="1582364"/>
    <lineage>
        <taxon>Bacteria</taxon>
        <taxon>Bacillati</taxon>
        <taxon>Actinomycetota</taxon>
        <taxon>Actinomycetes</taxon>
        <taxon>Micrococcales</taxon>
        <taxon>Demequinaceae</taxon>
        <taxon>Demequina</taxon>
    </lineage>
</organism>
<evidence type="ECO:0000256" key="1">
    <source>
        <dbReference type="ARBA" id="ARBA00004651"/>
    </source>
</evidence>
<dbReference type="RefSeq" id="WP_203653348.1">
    <property type="nucleotide sequence ID" value="NZ_BONR01000001.1"/>
</dbReference>
<feature type="transmembrane region" description="Helical" evidence="6">
    <location>
        <begin position="12"/>
        <end position="36"/>
    </location>
</feature>
<dbReference type="InterPro" id="IPR050367">
    <property type="entry name" value="APC_superfamily"/>
</dbReference>
<dbReference type="GO" id="GO:0022857">
    <property type="term" value="F:transmembrane transporter activity"/>
    <property type="evidence" value="ECO:0007669"/>
    <property type="project" value="InterPro"/>
</dbReference>
<keyword evidence="2" id="KW-1003">Cell membrane</keyword>
<evidence type="ECO:0000313" key="8">
    <source>
        <dbReference type="Proteomes" id="UP000652354"/>
    </source>
</evidence>
<feature type="transmembrane region" description="Helical" evidence="6">
    <location>
        <begin position="121"/>
        <end position="144"/>
    </location>
</feature>
<evidence type="ECO:0000256" key="5">
    <source>
        <dbReference type="ARBA" id="ARBA00023136"/>
    </source>
</evidence>
<gene>
    <name evidence="7" type="ORF">Dac01nite_06640</name>
</gene>
<accession>A0A919Q284</accession>
<evidence type="ECO:0000256" key="3">
    <source>
        <dbReference type="ARBA" id="ARBA00022692"/>
    </source>
</evidence>
<dbReference type="EMBL" id="BONR01000001">
    <property type="protein sequence ID" value="GIG53912.1"/>
    <property type="molecule type" value="Genomic_DNA"/>
</dbReference>
<feature type="transmembrane region" description="Helical" evidence="6">
    <location>
        <begin position="184"/>
        <end position="205"/>
    </location>
</feature>
<feature type="transmembrane region" description="Helical" evidence="6">
    <location>
        <begin position="225"/>
        <end position="247"/>
    </location>
</feature>
<keyword evidence="8" id="KW-1185">Reference proteome</keyword>
<dbReference type="AlphaFoldDB" id="A0A919Q284"/>
<dbReference type="Pfam" id="PF13520">
    <property type="entry name" value="AA_permease_2"/>
    <property type="match status" value="1"/>
</dbReference>
<evidence type="ECO:0000313" key="7">
    <source>
        <dbReference type="EMBL" id="GIG53912.1"/>
    </source>
</evidence>
<keyword evidence="4 6" id="KW-1133">Transmembrane helix</keyword>
<evidence type="ECO:0000256" key="6">
    <source>
        <dbReference type="SAM" id="Phobius"/>
    </source>
</evidence>
<dbReference type="InterPro" id="IPR002293">
    <property type="entry name" value="AA/rel_permease1"/>
</dbReference>
<evidence type="ECO:0000256" key="2">
    <source>
        <dbReference type="ARBA" id="ARBA00022475"/>
    </source>
</evidence>
<keyword evidence="5 6" id="KW-0472">Membrane</keyword>
<dbReference type="Gene3D" id="1.20.1740.10">
    <property type="entry name" value="Amino acid/polyamine transporter I"/>
    <property type="match status" value="1"/>
</dbReference>
<proteinExistence type="predicted"/>
<feature type="transmembrane region" description="Helical" evidence="6">
    <location>
        <begin position="378"/>
        <end position="397"/>
    </location>
</feature>
<name>A0A919Q284_9MICO</name>
<dbReference type="PANTHER" id="PTHR42770">
    <property type="entry name" value="AMINO ACID TRANSPORTER-RELATED"/>
    <property type="match status" value="1"/>
</dbReference>
<dbReference type="Proteomes" id="UP000652354">
    <property type="component" value="Unassembled WGS sequence"/>
</dbReference>
<feature type="transmembrane region" description="Helical" evidence="6">
    <location>
        <begin position="403"/>
        <end position="425"/>
    </location>
</feature>
<dbReference type="GO" id="GO:0005886">
    <property type="term" value="C:plasma membrane"/>
    <property type="evidence" value="ECO:0007669"/>
    <property type="project" value="UniProtKB-SubCell"/>
</dbReference>
<feature type="transmembrane region" description="Helical" evidence="6">
    <location>
        <begin position="323"/>
        <end position="341"/>
    </location>
</feature>
<keyword evidence="3 6" id="KW-0812">Transmembrane</keyword>
<feature type="transmembrane region" description="Helical" evidence="6">
    <location>
        <begin position="42"/>
        <end position="62"/>
    </location>
</feature>
<feature type="transmembrane region" description="Helical" evidence="6">
    <location>
        <begin position="277"/>
        <end position="303"/>
    </location>
</feature>
<comment type="caution">
    <text evidence="7">The sequence shown here is derived from an EMBL/GenBank/DDBJ whole genome shotgun (WGS) entry which is preliminary data.</text>
</comment>
<comment type="subcellular location">
    <subcellularLocation>
        <location evidence="1">Cell membrane</location>
        <topology evidence="1">Multi-pass membrane protein</topology>
    </subcellularLocation>
</comment>
<sequence>MADTYREGSLSLRGAVAMGTGVMVGAGIFALTGQVADLAGPLFPLALLAAAGVAGLGSYSYVKATQAKPSAGGIAMILTQAYGRSTVAAGSAMLMALSMVLNEALVARTFGTYLTEPFGFGAGWLVPVLTVLAIAGAVAINLARNESIGWLQTGGAIIKIGGIGLLAVAAMVASGFSYEAGAEGLTAGTSLAGFVAATGLGVLAYKGFTTITNDGAELENPSRNVGRAIVISLAICAAVYLVVALGAGSSLTVQEIVSAQDYALAEAARPALGQAGVIATVVVAVVACLTGLIASMFAVSRMLTMVTEMRMIPHRHFGMPGQVRHHILVYLGVVAALLAVFLDLSQIAAVGIVFYLIMDMVIHWGVLTRIRRVVQARAWVVVTALAADAVVLVAFMAMRGQDAPWVVASAVAGAAAVYAFEAWYLRRHPEDEDSEHAHEH</sequence>
<protein>
    <submittedName>
        <fullName evidence="7">Amino acid permease</fullName>
    </submittedName>
</protein>